<evidence type="ECO:0000313" key="2">
    <source>
        <dbReference type="Proteomes" id="UP000294619"/>
    </source>
</evidence>
<comment type="caution">
    <text evidence="1">The sequence shown here is derived from an EMBL/GenBank/DDBJ whole genome shotgun (WGS) entry which is preliminary data.</text>
</comment>
<dbReference type="Proteomes" id="UP000294619">
    <property type="component" value="Unassembled WGS sequence"/>
</dbReference>
<protein>
    <submittedName>
        <fullName evidence="1">Intein</fullName>
    </submittedName>
</protein>
<accession>A0A4R3Y709</accession>
<reference evidence="1 2" key="1">
    <citation type="submission" date="2019-03" db="EMBL/GenBank/DDBJ databases">
        <title>Genomic Encyclopedia of Type Strains, Phase IV (KMG-IV): sequencing the most valuable type-strain genomes for metagenomic binning, comparative biology and taxonomic classification.</title>
        <authorList>
            <person name="Goeker M."/>
        </authorList>
    </citation>
    <scope>NUCLEOTIDE SEQUENCE [LARGE SCALE GENOMIC DNA]</scope>
    <source>
        <strain evidence="1 2">DSM 28140</strain>
    </source>
</reference>
<name>A0A4R3Y709_9PAST</name>
<evidence type="ECO:0000313" key="1">
    <source>
        <dbReference type="EMBL" id="TCV87271.1"/>
    </source>
</evidence>
<organism evidence="1 2">
    <name type="scientific">Testudinibacter aquarius</name>
    <dbReference type="NCBI Taxonomy" id="1524974"/>
    <lineage>
        <taxon>Bacteria</taxon>
        <taxon>Pseudomonadati</taxon>
        <taxon>Pseudomonadota</taxon>
        <taxon>Gammaproteobacteria</taxon>
        <taxon>Pasteurellales</taxon>
        <taxon>Pasteurellaceae</taxon>
        <taxon>Testudinibacter</taxon>
    </lineage>
</organism>
<gene>
    <name evidence="1" type="ORF">EDC16_105190</name>
</gene>
<dbReference type="RefSeq" id="WP_165894207.1">
    <property type="nucleotide sequence ID" value="NZ_LEKL01000064.1"/>
</dbReference>
<dbReference type="Pfam" id="PF05926">
    <property type="entry name" value="Phage_GPL"/>
    <property type="match status" value="1"/>
</dbReference>
<proteinExistence type="predicted"/>
<sequence>MNGTIAVKKITDYSMDKLKTQVTENAIADEIITNNGFFPDISLLAIRNAMRLDGTVTNERLKSAVIEAMASVNYDLHPFRQRHQGNTLATVEAETVNGESVLIQRYKRAVYCLTVADLTEQYHSYDATNSGRKEASEQTPLIGELRRNARFAISDILGEVRLTAELI</sequence>
<dbReference type="InterPro" id="IPR009225">
    <property type="entry name" value="Phage_head_completion_GpL"/>
</dbReference>
<dbReference type="EMBL" id="SMCP01000005">
    <property type="protein sequence ID" value="TCV87271.1"/>
    <property type="molecule type" value="Genomic_DNA"/>
</dbReference>
<dbReference type="AlphaFoldDB" id="A0A4R3Y709"/>